<proteinExistence type="predicted"/>
<evidence type="ECO:0000313" key="1">
    <source>
        <dbReference type="EMBL" id="VDO95467.1"/>
    </source>
</evidence>
<reference evidence="3" key="1">
    <citation type="submission" date="2016-06" db="UniProtKB">
        <authorList>
            <consortium name="WormBaseParasite"/>
        </authorList>
    </citation>
    <scope>IDENTIFICATION</scope>
</reference>
<evidence type="ECO:0000313" key="2">
    <source>
        <dbReference type="Proteomes" id="UP000270296"/>
    </source>
</evidence>
<dbReference type="AlphaFoldDB" id="A0A183IDT5"/>
<name>A0A183IDT5_9BILA</name>
<keyword evidence="2" id="KW-1185">Reference proteome</keyword>
<dbReference type="WBParaSite" id="SBAD_0000186701-mRNA-1">
    <property type="protein sequence ID" value="SBAD_0000186701-mRNA-1"/>
    <property type="gene ID" value="SBAD_0000186701"/>
</dbReference>
<organism evidence="3">
    <name type="scientific">Soboliphyme baturini</name>
    <dbReference type="NCBI Taxonomy" id="241478"/>
    <lineage>
        <taxon>Eukaryota</taxon>
        <taxon>Metazoa</taxon>
        <taxon>Ecdysozoa</taxon>
        <taxon>Nematoda</taxon>
        <taxon>Enoplea</taxon>
        <taxon>Dorylaimia</taxon>
        <taxon>Dioctophymatida</taxon>
        <taxon>Dioctophymatoidea</taxon>
        <taxon>Soboliphymatidae</taxon>
        <taxon>Soboliphyme</taxon>
    </lineage>
</organism>
<dbReference type="Proteomes" id="UP000270296">
    <property type="component" value="Unassembled WGS sequence"/>
</dbReference>
<accession>A0A183IDT5</accession>
<gene>
    <name evidence="1" type="ORF">SBAD_LOCUS1779</name>
</gene>
<reference evidence="1 2" key="2">
    <citation type="submission" date="2018-11" db="EMBL/GenBank/DDBJ databases">
        <authorList>
            <consortium name="Pathogen Informatics"/>
        </authorList>
    </citation>
    <scope>NUCLEOTIDE SEQUENCE [LARGE SCALE GENOMIC DNA]</scope>
</reference>
<protein>
    <submittedName>
        <fullName evidence="1 3">Uncharacterized protein</fullName>
    </submittedName>
</protein>
<sequence length="186" mass="20492">MKTRDEVKLGDDESKAQVDGGKVVTTEISAAAGLVAGGRCAAASLLGDALFGPRRPPRCQTRIVDDEPKINSLQDDLAAKHKHGRAARRQFMRGKLPLVMITWTVSMTTDKMMIMRKTSQNYTDLSLDLLTYVVDHVLESRVQVQSSVRWCPLLSSLIRQSVDTITGANSLVYARLINLYNCAKNG</sequence>
<dbReference type="EMBL" id="UZAM01006950">
    <property type="protein sequence ID" value="VDO95467.1"/>
    <property type="molecule type" value="Genomic_DNA"/>
</dbReference>
<evidence type="ECO:0000313" key="3">
    <source>
        <dbReference type="WBParaSite" id="SBAD_0000186701-mRNA-1"/>
    </source>
</evidence>